<proteinExistence type="predicted"/>
<comment type="caution">
    <text evidence="3">The sequence shown here is derived from an EMBL/GenBank/DDBJ whole genome shotgun (WGS) entry which is preliminary data.</text>
</comment>
<dbReference type="RefSeq" id="WP_110332643.1">
    <property type="nucleotide sequence ID" value="NZ_QICQ01000066.1"/>
</dbReference>
<gene>
    <name evidence="3" type="ORF">C8R14_1662</name>
</gene>
<keyword evidence="2" id="KW-1133">Transmembrane helix</keyword>
<protein>
    <submittedName>
        <fullName evidence="3">Hydroxylamine oxidation protein HaoB</fullName>
    </submittedName>
</protein>
<keyword evidence="4" id="KW-1185">Reference proteome</keyword>
<dbReference type="InterPro" id="IPR030891">
    <property type="entry name" value="HaoB_nitrify"/>
</dbReference>
<dbReference type="EMBL" id="QICQ01000066">
    <property type="protein sequence ID" value="PXV72670.1"/>
    <property type="molecule type" value="Genomic_DNA"/>
</dbReference>
<evidence type="ECO:0000256" key="2">
    <source>
        <dbReference type="SAM" id="Phobius"/>
    </source>
</evidence>
<feature type="region of interest" description="Disordered" evidence="1">
    <location>
        <begin position="347"/>
        <end position="373"/>
    </location>
</feature>
<keyword evidence="2" id="KW-0472">Membrane</keyword>
<evidence type="ECO:0000313" key="4">
    <source>
        <dbReference type="Proteomes" id="UP000247780"/>
    </source>
</evidence>
<name>A0ABX5M6S4_9PROT</name>
<feature type="transmembrane region" description="Helical" evidence="2">
    <location>
        <begin position="20"/>
        <end position="43"/>
    </location>
</feature>
<evidence type="ECO:0000313" key="3">
    <source>
        <dbReference type="EMBL" id="PXV72670.1"/>
    </source>
</evidence>
<reference evidence="3 4" key="1">
    <citation type="submission" date="2018-04" db="EMBL/GenBank/DDBJ databases">
        <title>Active sludge and wastewater microbial communities from Klosterneuburg, Austria.</title>
        <authorList>
            <person name="Wagner M."/>
        </authorList>
    </citation>
    <scope>NUCLEOTIDE SEQUENCE [LARGE SCALE GENOMIC DNA]</scope>
    <source>
        <strain evidence="3 4">Nm 57</strain>
    </source>
</reference>
<keyword evidence="2" id="KW-0812">Transmembrane</keyword>
<accession>A0ABX5M6S4</accession>
<evidence type="ECO:0000256" key="1">
    <source>
        <dbReference type="SAM" id="MobiDB-lite"/>
    </source>
</evidence>
<dbReference type="Proteomes" id="UP000247780">
    <property type="component" value="Unassembled WGS sequence"/>
</dbReference>
<organism evidence="3 4">
    <name type="scientific">Nitrosomonas eutropha</name>
    <dbReference type="NCBI Taxonomy" id="916"/>
    <lineage>
        <taxon>Bacteria</taxon>
        <taxon>Pseudomonadati</taxon>
        <taxon>Pseudomonadota</taxon>
        <taxon>Betaproteobacteria</taxon>
        <taxon>Nitrosomonadales</taxon>
        <taxon>Nitrosomonadaceae</taxon>
        <taxon>Nitrosomonas</taxon>
    </lineage>
</organism>
<sequence length="373" mass="42064">MTASLTPNRRAQSRWFDRLLPPLGILLVTGGLVLLGGYAWLLLTPDEAPYRYQLAATGKVDDYPDLELEAWPNLTINQYDIHLEGTDQPIAQAWFGQRANQPQVLLNWKNETREPLLALDQKAAELSALATAIDKYAPRDALLLSWWDTSRQLALLTGRDVLFHSTLHEPLIVPPEWQAHAQAIRAYENEQTGAAADPQERELFLRFTQSLLNPLASGLADLRQLAGTRDAYLIVHISDLYKLGLLYPDKFGIAYKPYRLIGNLHGMISHVKTEMSNHGYYAYTVQSLSDELIRAFFLTDEASYHTLLARLLPFTSQPSPLELASPRLIYQQGGYWVYQLAEKAPAAQTQHNLQPAPDHDKTTDSTHLTDQVQ</sequence>
<dbReference type="NCBIfam" id="TIGR04392">
    <property type="entry name" value="haoB_nitrify"/>
    <property type="match status" value="1"/>
</dbReference>